<dbReference type="EMBL" id="BMMX01000020">
    <property type="protein sequence ID" value="GGL02470.1"/>
    <property type="molecule type" value="Genomic_DNA"/>
</dbReference>
<name>A0A8J3C3E4_9ACTN</name>
<reference evidence="3" key="2">
    <citation type="submission" date="2020-09" db="EMBL/GenBank/DDBJ databases">
        <authorList>
            <person name="Sun Q."/>
            <person name="Zhou Y."/>
        </authorList>
    </citation>
    <scope>NUCLEOTIDE SEQUENCE</scope>
    <source>
        <strain evidence="3">CGMCC 4.7299</strain>
    </source>
</reference>
<evidence type="ECO:0000256" key="1">
    <source>
        <dbReference type="SAM" id="MobiDB-lite"/>
    </source>
</evidence>
<feature type="region of interest" description="Disordered" evidence="1">
    <location>
        <begin position="181"/>
        <end position="218"/>
    </location>
</feature>
<dbReference type="Proteomes" id="UP000656042">
    <property type="component" value="Unassembled WGS sequence"/>
</dbReference>
<organism evidence="3 4">
    <name type="scientific">Mangrovihabitans endophyticus</name>
    <dbReference type="NCBI Taxonomy" id="1751298"/>
    <lineage>
        <taxon>Bacteria</taxon>
        <taxon>Bacillati</taxon>
        <taxon>Actinomycetota</taxon>
        <taxon>Actinomycetes</taxon>
        <taxon>Micromonosporales</taxon>
        <taxon>Micromonosporaceae</taxon>
        <taxon>Mangrovihabitans</taxon>
    </lineage>
</organism>
<reference evidence="3" key="1">
    <citation type="journal article" date="2014" name="Int. J. Syst. Evol. Microbiol.">
        <title>Complete genome sequence of Corynebacterium casei LMG S-19264T (=DSM 44701T), isolated from a smear-ripened cheese.</title>
        <authorList>
            <consortium name="US DOE Joint Genome Institute (JGI-PGF)"/>
            <person name="Walter F."/>
            <person name="Albersmeier A."/>
            <person name="Kalinowski J."/>
            <person name="Ruckert C."/>
        </authorList>
    </citation>
    <scope>NUCLEOTIDE SEQUENCE</scope>
    <source>
        <strain evidence="3">CGMCC 4.7299</strain>
    </source>
</reference>
<comment type="caution">
    <text evidence="3">The sequence shown here is derived from an EMBL/GenBank/DDBJ whole genome shotgun (WGS) entry which is preliminary data.</text>
</comment>
<dbReference type="RefSeq" id="WP_189080897.1">
    <property type="nucleotide sequence ID" value="NZ_BMMX01000020.1"/>
</dbReference>
<proteinExistence type="predicted"/>
<protein>
    <submittedName>
        <fullName evidence="3">Uncharacterized protein</fullName>
    </submittedName>
</protein>
<feature type="compositionally biased region" description="Basic and acidic residues" evidence="1">
    <location>
        <begin position="33"/>
        <end position="45"/>
    </location>
</feature>
<accession>A0A8J3C3E4</accession>
<evidence type="ECO:0000313" key="3">
    <source>
        <dbReference type="EMBL" id="GGL02470.1"/>
    </source>
</evidence>
<feature type="region of interest" description="Disordered" evidence="1">
    <location>
        <begin position="1"/>
        <end position="144"/>
    </location>
</feature>
<dbReference type="AlphaFoldDB" id="A0A8J3C3E4"/>
<keyword evidence="4" id="KW-1185">Reference proteome</keyword>
<evidence type="ECO:0000256" key="2">
    <source>
        <dbReference type="SAM" id="Phobius"/>
    </source>
</evidence>
<gene>
    <name evidence="3" type="ORF">GCM10012284_41250</name>
</gene>
<keyword evidence="2" id="KW-0812">Transmembrane</keyword>
<sequence>MEGSTPPGFGPGDGAVPDLAVADLPPTSGAHWANRDNDPQRRHTGGEVTPFHRPHAVRWSEEDDPSPAFPASTADAESAASRAVSWDGFAPSPATEPAAFVPEPGDWQRPPGWQPPEPDAWRPREPDAWQVPAQAAPEPEPGAPGVFGRVSYGFTAEPIGGARFTDADVSDDAVAAWPAPHDPWAGTGHQVRAHRATRHDDGATETSPSGTGPAPRRSRLTTAAVAVLLTAVLLGGSVVGFTYFSGDDRSLASVLTLGMAGGDGAATAALDGRTHAGFELVAATTDVRVRTADLGEQLYRISSPAGSGSTPDPVLVRDQVQLRLAPDGDGASGRVQVLLSSKVTWTLRFSGGAREQTVDLSSGQIRSIDVTGGGRRFEVVLPPPDGTVPVRVAGALDELSLVSPDGVPVRVRIGGGAQTVVAGARTLRDVPPGSTLTPKSWKVQNRFDVDAGARITRLSVRSRSS</sequence>
<feature type="transmembrane region" description="Helical" evidence="2">
    <location>
        <begin position="223"/>
        <end position="244"/>
    </location>
</feature>
<keyword evidence="2" id="KW-1133">Transmembrane helix</keyword>
<keyword evidence="2" id="KW-0472">Membrane</keyword>
<evidence type="ECO:0000313" key="4">
    <source>
        <dbReference type="Proteomes" id="UP000656042"/>
    </source>
</evidence>